<proteinExistence type="predicted"/>
<sequence>MWVAGSWCICQPWIILSVGNPSRFCFRLPFSFRRNWTLDWYTVWCYSTSNPTLSYNRIH</sequence>
<evidence type="ECO:0000313" key="1">
    <source>
        <dbReference type="EMBL" id="VVV94085.1"/>
    </source>
</evidence>
<dbReference type="Gramene" id="NC2G0006610.1">
    <property type="protein sequence ID" value="NC2G0006610.1:cds"/>
    <property type="gene ID" value="NC2G0006610"/>
</dbReference>
<dbReference type="EMBL" id="LR721780">
    <property type="protein sequence ID" value="VVV94085.1"/>
    <property type="molecule type" value="Genomic_DNA"/>
</dbReference>
<accession>A0A5K0ZTR9</accession>
<protein>
    <submittedName>
        <fullName evidence="1">Uncharacterized protein</fullName>
    </submittedName>
</protein>
<reference evidence="1" key="1">
    <citation type="submission" date="2019-09" db="EMBL/GenBank/DDBJ databases">
        <authorList>
            <person name="Zhang L."/>
        </authorList>
    </citation>
    <scope>NUCLEOTIDE SEQUENCE</scope>
</reference>
<name>A0A5K0ZTR9_9MAGN</name>
<dbReference type="AlphaFoldDB" id="A0A5K0ZTR9"/>
<organism evidence="1">
    <name type="scientific">Nymphaea colorata</name>
    <name type="common">pocket water lily</name>
    <dbReference type="NCBI Taxonomy" id="210225"/>
    <lineage>
        <taxon>Eukaryota</taxon>
        <taxon>Viridiplantae</taxon>
        <taxon>Streptophyta</taxon>
        <taxon>Embryophyta</taxon>
        <taxon>Tracheophyta</taxon>
        <taxon>Spermatophyta</taxon>
        <taxon>Magnoliopsida</taxon>
        <taxon>Nymphaeales</taxon>
        <taxon>Nymphaeaceae</taxon>
        <taxon>Nymphaea</taxon>
    </lineage>
</organism>
<gene>
    <name evidence="1" type="ORF">NYM_LOCUS11924</name>
</gene>